<dbReference type="InterPro" id="IPR026146">
    <property type="entry name" value="Ribosomal_uS3m"/>
</dbReference>
<evidence type="ECO:0000256" key="2">
    <source>
        <dbReference type="ARBA" id="ARBA00010761"/>
    </source>
</evidence>
<dbReference type="PANTHER" id="PTHR21244">
    <property type="entry name" value="MITOCHONDRIAL 28S RIBOSOMAL PROTEIN S24"/>
    <property type="match status" value="1"/>
</dbReference>
<dbReference type="Proteomes" id="UP001219518">
    <property type="component" value="Unassembled WGS sequence"/>
</dbReference>
<keyword evidence="4 7" id="KW-0689">Ribosomal protein</keyword>
<name>A0AAE1LEU9_9NEOP</name>
<protein>
    <submittedName>
        <fullName evidence="7">28S ribosomal protein S24, mitochondrial</fullName>
    </submittedName>
</protein>
<sequence>MALNLTRALHKNALSKAAFNALPLERTISTTAPCLRISVGRYKKLEGRYQLLTYEQAHKPHEIGHWKSWNSWNTSNLLGGRRTQLTAIEDMFIRKFIHGSFFGNVVGGQIIIKRQHNIIRIAFCVTRSTNFQSVYFMTGFCEEMLSIWLHCPVKLELQTVQPYEGFVKVIDAA</sequence>
<comment type="similarity">
    <text evidence="2">Belongs to the universal ribosomal protein uS3 family.</text>
</comment>
<dbReference type="GO" id="GO:0005739">
    <property type="term" value="C:mitochondrion"/>
    <property type="evidence" value="ECO:0007669"/>
    <property type="project" value="UniProtKB-SubCell"/>
</dbReference>
<keyword evidence="5" id="KW-0496">Mitochondrion</keyword>
<keyword evidence="8" id="KW-1185">Reference proteome</keyword>
<evidence type="ECO:0000256" key="5">
    <source>
        <dbReference type="ARBA" id="ARBA00023128"/>
    </source>
</evidence>
<reference evidence="7" key="2">
    <citation type="journal article" date="2023" name="BMC Genomics">
        <title>Pest status, molecular evolution, and epigenetic factors derived from the genome assembly of Frankliniella fusca, a thysanopteran phytovirus vector.</title>
        <authorList>
            <person name="Catto M.A."/>
            <person name="Labadie P.E."/>
            <person name="Jacobson A.L."/>
            <person name="Kennedy G.G."/>
            <person name="Srinivasan R."/>
            <person name="Hunt B.G."/>
        </authorList>
    </citation>
    <scope>NUCLEOTIDE SEQUENCE</scope>
    <source>
        <strain evidence="7">PL_HMW_Pooled</strain>
    </source>
</reference>
<proteinExistence type="inferred from homology"/>
<evidence type="ECO:0000256" key="1">
    <source>
        <dbReference type="ARBA" id="ARBA00004173"/>
    </source>
</evidence>
<dbReference type="GO" id="GO:0006412">
    <property type="term" value="P:translation"/>
    <property type="evidence" value="ECO:0007669"/>
    <property type="project" value="TreeGrafter"/>
</dbReference>
<dbReference type="GO" id="GO:0005840">
    <property type="term" value="C:ribosome"/>
    <property type="evidence" value="ECO:0007669"/>
    <property type="project" value="UniProtKB-KW"/>
</dbReference>
<evidence type="ECO:0000256" key="3">
    <source>
        <dbReference type="ARBA" id="ARBA00022946"/>
    </source>
</evidence>
<dbReference type="EMBL" id="JAHWGI010000440">
    <property type="protein sequence ID" value="KAK3915532.1"/>
    <property type="molecule type" value="Genomic_DNA"/>
</dbReference>
<accession>A0AAE1LEU9</accession>
<comment type="subcellular location">
    <subcellularLocation>
        <location evidence="1">Mitochondrion</location>
    </subcellularLocation>
</comment>
<evidence type="ECO:0000256" key="6">
    <source>
        <dbReference type="ARBA" id="ARBA00023274"/>
    </source>
</evidence>
<evidence type="ECO:0000313" key="7">
    <source>
        <dbReference type="EMBL" id="KAK3915532.1"/>
    </source>
</evidence>
<keyword evidence="3" id="KW-0809">Transit peptide</keyword>
<dbReference type="GO" id="GO:1990904">
    <property type="term" value="C:ribonucleoprotein complex"/>
    <property type="evidence" value="ECO:0007669"/>
    <property type="project" value="UniProtKB-KW"/>
</dbReference>
<dbReference type="PANTHER" id="PTHR21244:SF1">
    <property type="entry name" value="SMALL RIBOSOMAL SUBUNIT PROTEIN US3M"/>
    <property type="match status" value="1"/>
</dbReference>
<organism evidence="7 8">
    <name type="scientific">Frankliniella fusca</name>
    <dbReference type="NCBI Taxonomy" id="407009"/>
    <lineage>
        <taxon>Eukaryota</taxon>
        <taxon>Metazoa</taxon>
        <taxon>Ecdysozoa</taxon>
        <taxon>Arthropoda</taxon>
        <taxon>Hexapoda</taxon>
        <taxon>Insecta</taxon>
        <taxon>Pterygota</taxon>
        <taxon>Neoptera</taxon>
        <taxon>Paraneoptera</taxon>
        <taxon>Thysanoptera</taxon>
        <taxon>Terebrantia</taxon>
        <taxon>Thripoidea</taxon>
        <taxon>Thripidae</taxon>
        <taxon>Frankliniella</taxon>
    </lineage>
</organism>
<evidence type="ECO:0000256" key="4">
    <source>
        <dbReference type="ARBA" id="ARBA00022980"/>
    </source>
</evidence>
<comment type="caution">
    <text evidence="7">The sequence shown here is derived from an EMBL/GenBank/DDBJ whole genome shotgun (WGS) entry which is preliminary data.</text>
</comment>
<keyword evidence="6" id="KW-0687">Ribonucleoprotein</keyword>
<evidence type="ECO:0000313" key="8">
    <source>
        <dbReference type="Proteomes" id="UP001219518"/>
    </source>
</evidence>
<dbReference type="AlphaFoldDB" id="A0AAE1LEU9"/>
<dbReference type="Pfam" id="PF14955">
    <property type="entry name" value="MRP-S24"/>
    <property type="match status" value="1"/>
</dbReference>
<gene>
    <name evidence="7" type="ORF">KUF71_005839</name>
</gene>
<reference evidence="7" key="1">
    <citation type="submission" date="2021-07" db="EMBL/GenBank/DDBJ databases">
        <authorList>
            <person name="Catto M.A."/>
            <person name="Jacobson A."/>
            <person name="Kennedy G."/>
            <person name="Labadie P."/>
            <person name="Hunt B.G."/>
            <person name="Srinivasan R."/>
        </authorList>
    </citation>
    <scope>NUCLEOTIDE SEQUENCE</scope>
    <source>
        <strain evidence="7">PL_HMW_Pooled</strain>
        <tissue evidence="7">Head</tissue>
    </source>
</reference>